<protein>
    <submittedName>
        <fullName evidence="1">Uncharacterized protein</fullName>
    </submittedName>
</protein>
<dbReference type="EMBL" id="JACCKA010000094">
    <property type="protein sequence ID" value="NZA28527.1"/>
    <property type="molecule type" value="Genomic_DNA"/>
</dbReference>
<dbReference type="Proteomes" id="UP000578091">
    <property type="component" value="Unassembled WGS sequence"/>
</dbReference>
<dbReference type="RefSeq" id="WP_180680291.1">
    <property type="nucleotide sequence ID" value="NZ_JACCKA010000094.1"/>
</dbReference>
<dbReference type="AlphaFoldDB" id="A0A853JJ22"/>
<evidence type="ECO:0000313" key="2">
    <source>
        <dbReference type="Proteomes" id="UP000578091"/>
    </source>
</evidence>
<evidence type="ECO:0000313" key="1">
    <source>
        <dbReference type="EMBL" id="NZA28527.1"/>
    </source>
</evidence>
<name>A0A853JJ22_9GAMM</name>
<reference evidence="1 2" key="1">
    <citation type="submission" date="2020-07" db="EMBL/GenBank/DDBJ databases">
        <title>Luteimonas sp. SJ-92.</title>
        <authorList>
            <person name="Huang X.-X."/>
            <person name="Xu L."/>
            <person name="Sun J.-Q."/>
        </authorList>
    </citation>
    <scope>NUCLEOTIDE SEQUENCE [LARGE SCALE GENOMIC DNA]</scope>
    <source>
        <strain evidence="1 2">SJ-92</strain>
    </source>
</reference>
<proteinExistence type="predicted"/>
<keyword evidence="2" id="KW-1185">Reference proteome</keyword>
<comment type="caution">
    <text evidence="1">The sequence shown here is derived from an EMBL/GenBank/DDBJ whole genome shotgun (WGS) entry which is preliminary data.</text>
</comment>
<gene>
    <name evidence="1" type="ORF">H0E84_19315</name>
</gene>
<accession>A0A853JJ22</accession>
<organism evidence="1 2">
    <name type="scientific">Luteimonas salinisoli</name>
    <dbReference type="NCBI Taxonomy" id="2752307"/>
    <lineage>
        <taxon>Bacteria</taxon>
        <taxon>Pseudomonadati</taxon>
        <taxon>Pseudomonadota</taxon>
        <taxon>Gammaproteobacteria</taxon>
        <taxon>Lysobacterales</taxon>
        <taxon>Lysobacteraceae</taxon>
        <taxon>Luteimonas</taxon>
    </lineage>
</organism>
<sequence length="80" mass="8883">MIPREQLDAELDALERMLPTWLEKLRHPAQFAPQFEALAGRILAQAHPDDLARAHARIAAMLATQRPHDAGARGKARPDA</sequence>